<evidence type="ECO:0000313" key="3">
    <source>
        <dbReference type="Proteomes" id="UP000324897"/>
    </source>
</evidence>
<keyword evidence="3" id="KW-1185">Reference proteome</keyword>
<gene>
    <name evidence="2" type="ORF">EJB05_01245</name>
</gene>
<dbReference type="Gramene" id="TVU49903">
    <property type="protein sequence ID" value="TVU49903"/>
    <property type="gene ID" value="EJB05_01245"/>
</dbReference>
<dbReference type="EMBL" id="RWGY01000002">
    <property type="protein sequence ID" value="TVU49903.1"/>
    <property type="molecule type" value="Genomic_DNA"/>
</dbReference>
<evidence type="ECO:0000256" key="1">
    <source>
        <dbReference type="SAM" id="MobiDB-lite"/>
    </source>
</evidence>
<organism evidence="2 3">
    <name type="scientific">Eragrostis curvula</name>
    <name type="common">weeping love grass</name>
    <dbReference type="NCBI Taxonomy" id="38414"/>
    <lineage>
        <taxon>Eukaryota</taxon>
        <taxon>Viridiplantae</taxon>
        <taxon>Streptophyta</taxon>
        <taxon>Embryophyta</taxon>
        <taxon>Tracheophyta</taxon>
        <taxon>Spermatophyta</taxon>
        <taxon>Magnoliopsida</taxon>
        <taxon>Liliopsida</taxon>
        <taxon>Poales</taxon>
        <taxon>Poaceae</taxon>
        <taxon>PACMAD clade</taxon>
        <taxon>Chloridoideae</taxon>
        <taxon>Eragrostideae</taxon>
        <taxon>Eragrostidinae</taxon>
        <taxon>Eragrostis</taxon>
    </lineage>
</organism>
<feature type="non-terminal residue" evidence="2">
    <location>
        <position position="1"/>
    </location>
</feature>
<accession>A0A5J9WP56</accession>
<sequence length="114" mass="12698">MMGHNSTTGGLGQSDNRGRGSPCCARLYYRWINRIQRALARRPEGPKTVRLQPHEAGKEKGKLSVQVEWYDVFHEKDKYAGDGGPGVRKHALSKDGILLGKQQAHPNLQMESMG</sequence>
<name>A0A5J9WP56_9POAL</name>
<dbReference type="Proteomes" id="UP000324897">
    <property type="component" value="Chromosome 6"/>
</dbReference>
<proteinExistence type="predicted"/>
<reference evidence="2 3" key="1">
    <citation type="journal article" date="2019" name="Sci. Rep.">
        <title>A high-quality genome of Eragrostis curvula grass provides insights into Poaceae evolution and supports new strategies to enhance forage quality.</title>
        <authorList>
            <person name="Carballo J."/>
            <person name="Santos B.A.C.M."/>
            <person name="Zappacosta D."/>
            <person name="Garbus I."/>
            <person name="Selva J.P."/>
            <person name="Gallo C.A."/>
            <person name="Diaz A."/>
            <person name="Albertini E."/>
            <person name="Caccamo M."/>
            <person name="Echenique V."/>
        </authorList>
    </citation>
    <scope>NUCLEOTIDE SEQUENCE [LARGE SCALE GENOMIC DNA]</scope>
    <source>
        <strain evidence="3">cv. Victoria</strain>
        <tissue evidence="2">Leaf</tissue>
    </source>
</reference>
<dbReference type="AlphaFoldDB" id="A0A5J9WP56"/>
<evidence type="ECO:0000313" key="2">
    <source>
        <dbReference type="EMBL" id="TVU49903.1"/>
    </source>
</evidence>
<feature type="region of interest" description="Disordered" evidence="1">
    <location>
        <begin position="1"/>
        <end position="22"/>
    </location>
</feature>
<protein>
    <submittedName>
        <fullName evidence="2">Uncharacterized protein</fullName>
    </submittedName>
</protein>
<comment type="caution">
    <text evidence="2">The sequence shown here is derived from an EMBL/GenBank/DDBJ whole genome shotgun (WGS) entry which is preliminary data.</text>
</comment>